<sequence>MEEMRYKSLLERSELFHPAESEYFEIWEDGARGLGEGGPCKLKDEDIDDFVNRQFSTNRAADPNPQGQAKTGSDIQSWPDTDVAVQPHSIRQTGARLQASLSNPRVTPAPLQRGMRLKVYDPGPPIGQSFLLAARLQTSLVSLIAFSHEVDTGVTAGVILQAGEDSTKDILAVLKHYRRLIGDPLLLPTVLVDICLSGSIERSLETKKKLDFIEDQTQQHTWDEFIMASYQPTPDALPFGELMRRAHGSKIEVAVAQRKARVVLDLVGLLHQTYSETRAPGSPTSGDCKIKDWISHLESQARMEATDTDFLMQRVDNQTSAVRMPLRIYSISSQQESAASREIAEATKRDSSAMKSLAFLSALFFPGTFAAAIFSLEPVKALPFRIYWAITIPLTATTLGFWFAWTLYRGHVYRPRNVFGEIDPIMPMRRGSDNKEPEITTVELGNMTV</sequence>
<evidence type="ECO:0000256" key="1">
    <source>
        <dbReference type="SAM" id="MobiDB-lite"/>
    </source>
</evidence>
<comment type="caution">
    <text evidence="3">The sequence shown here is derived from an EMBL/GenBank/DDBJ whole genome shotgun (WGS) entry which is preliminary data.</text>
</comment>
<dbReference type="Proteomes" id="UP000698800">
    <property type="component" value="Unassembled WGS sequence"/>
</dbReference>
<feature type="region of interest" description="Disordered" evidence="1">
    <location>
        <begin position="57"/>
        <end position="77"/>
    </location>
</feature>
<keyword evidence="2" id="KW-0812">Transmembrane</keyword>
<dbReference type="AlphaFoldDB" id="A0A9P8L043"/>
<name>A0A9P8L043_9PEZI</name>
<feature type="transmembrane region" description="Helical" evidence="2">
    <location>
        <begin position="357"/>
        <end position="374"/>
    </location>
</feature>
<proteinExistence type="predicted"/>
<accession>A0A9P8L043</accession>
<organism evidence="3 4">
    <name type="scientific">Glutinoglossum americanum</name>
    <dbReference type="NCBI Taxonomy" id="1670608"/>
    <lineage>
        <taxon>Eukaryota</taxon>
        <taxon>Fungi</taxon>
        <taxon>Dikarya</taxon>
        <taxon>Ascomycota</taxon>
        <taxon>Pezizomycotina</taxon>
        <taxon>Geoglossomycetes</taxon>
        <taxon>Geoglossales</taxon>
        <taxon>Geoglossaceae</taxon>
        <taxon>Glutinoglossum</taxon>
    </lineage>
</organism>
<keyword evidence="2" id="KW-0472">Membrane</keyword>
<keyword evidence="4" id="KW-1185">Reference proteome</keyword>
<dbReference type="OrthoDB" id="5392974at2759"/>
<feature type="transmembrane region" description="Helical" evidence="2">
    <location>
        <begin position="386"/>
        <end position="408"/>
    </location>
</feature>
<dbReference type="EMBL" id="JAGHQL010000290">
    <property type="protein sequence ID" value="KAH0534015.1"/>
    <property type="molecule type" value="Genomic_DNA"/>
</dbReference>
<gene>
    <name evidence="3" type="ORF">FGG08_007378</name>
</gene>
<protein>
    <submittedName>
        <fullName evidence="3">Uncharacterized protein</fullName>
    </submittedName>
</protein>
<evidence type="ECO:0000256" key="2">
    <source>
        <dbReference type="SAM" id="Phobius"/>
    </source>
</evidence>
<reference evidence="3" key="1">
    <citation type="submission" date="2021-03" db="EMBL/GenBank/DDBJ databases">
        <title>Comparative genomics and phylogenomic investigation of the class Geoglossomycetes provide insights into ecological specialization and systematics.</title>
        <authorList>
            <person name="Melie T."/>
            <person name="Pirro S."/>
            <person name="Miller A.N."/>
            <person name="Quandt A."/>
        </authorList>
    </citation>
    <scope>NUCLEOTIDE SEQUENCE</scope>
    <source>
        <strain evidence="3">GBOQ0MN5Z8</strain>
    </source>
</reference>
<keyword evidence="2" id="KW-1133">Transmembrane helix</keyword>
<evidence type="ECO:0000313" key="4">
    <source>
        <dbReference type="Proteomes" id="UP000698800"/>
    </source>
</evidence>
<dbReference type="Gene3D" id="1.20.58.340">
    <property type="entry name" value="Magnesium transport protein CorA, transmembrane region"/>
    <property type="match status" value="1"/>
</dbReference>
<evidence type="ECO:0000313" key="3">
    <source>
        <dbReference type="EMBL" id="KAH0534015.1"/>
    </source>
</evidence>